<name>A0ABW9Y3L6_9RHOB</name>
<feature type="signal peptide" evidence="1">
    <location>
        <begin position="1"/>
        <end position="24"/>
    </location>
</feature>
<accession>A0ABW9Y3L6</accession>
<organism evidence="2 3">
    <name type="scientific">Paragemmobacter ruber</name>
    <dbReference type="NCBI Taxonomy" id="1985673"/>
    <lineage>
        <taxon>Bacteria</taxon>
        <taxon>Pseudomonadati</taxon>
        <taxon>Pseudomonadota</taxon>
        <taxon>Alphaproteobacteria</taxon>
        <taxon>Rhodobacterales</taxon>
        <taxon>Paracoccaceae</taxon>
        <taxon>Paragemmobacter</taxon>
    </lineage>
</organism>
<feature type="chain" id="PRO_5047307636" evidence="1">
    <location>
        <begin position="25"/>
        <end position="400"/>
    </location>
</feature>
<gene>
    <name evidence="2" type="ORF">GU920_03220</name>
</gene>
<dbReference type="Proteomes" id="UP001517376">
    <property type="component" value="Unassembled WGS sequence"/>
</dbReference>
<sequence>MPRRPASHALLLSALLFAPLPVAAQDLSASIAADGLAATEAELAALPTPTEADRFALGGLRFLRAVETTYQTRWRTGLDDPSGMVPLLRLEQGVSPAASSSPGDVSALFAQVATDMASARAPLAGLSEGPEFSVEIRLADLWFDVNADGTRTPDEDLMQLLGPTLMGWRWFDRDPAAPAPVIRFDRADAAWLSAYTHLLEGTAKIILAYDPTDAITRAASARTAMQAISPPYAEEIFVIRPWVDALWVMLDALDQQPDAARLAQARDHFLAMIADNRAFWTAVEKETDNDAEWLPNARQTSALGLTLPPETGLTWLAVLADGEALLKGEKLIPYWRLGDGGGVNLARMFTDPAPIDVKDWIQGTGALPYLEQGATVSADSWQRFEAMMGGDAMLMSVWLN</sequence>
<evidence type="ECO:0000313" key="3">
    <source>
        <dbReference type="Proteomes" id="UP001517376"/>
    </source>
</evidence>
<dbReference type="RefSeq" id="WP_161765519.1">
    <property type="nucleotide sequence ID" value="NZ_JAAATW010000001.1"/>
</dbReference>
<reference evidence="3" key="1">
    <citation type="submission" date="2020-01" db="EMBL/GenBank/DDBJ databases">
        <title>Sphingomonas sp. strain CSW-10.</title>
        <authorList>
            <person name="Chen W.-M."/>
        </authorList>
    </citation>
    <scope>NUCLEOTIDE SEQUENCE [LARGE SCALE GENOMIC DNA]</scope>
    <source>
        <strain evidence="3">CCP-1</strain>
    </source>
</reference>
<comment type="caution">
    <text evidence="2">The sequence shown here is derived from an EMBL/GenBank/DDBJ whole genome shotgun (WGS) entry which is preliminary data.</text>
</comment>
<keyword evidence="1" id="KW-0732">Signal</keyword>
<proteinExistence type="predicted"/>
<evidence type="ECO:0000313" key="2">
    <source>
        <dbReference type="EMBL" id="NBE06529.1"/>
    </source>
</evidence>
<dbReference type="EMBL" id="JAAATW010000001">
    <property type="protein sequence ID" value="NBE06529.1"/>
    <property type="molecule type" value="Genomic_DNA"/>
</dbReference>
<keyword evidence="3" id="KW-1185">Reference proteome</keyword>
<protein>
    <submittedName>
        <fullName evidence="2">Uncharacterized protein</fullName>
    </submittedName>
</protein>
<evidence type="ECO:0000256" key="1">
    <source>
        <dbReference type="SAM" id="SignalP"/>
    </source>
</evidence>